<keyword evidence="11" id="KW-1185">Reference proteome</keyword>
<evidence type="ECO:0000259" key="8">
    <source>
        <dbReference type="Pfam" id="PF01171"/>
    </source>
</evidence>
<dbReference type="Pfam" id="PF09179">
    <property type="entry name" value="TilS"/>
    <property type="match status" value="1"/>
</dbReference>
<accession>A0A917VB67</accession>
<comment type="similarity">
    <text evidence="7">Belongs to the tRNA(Ile)-lysidine synthase family.</text>
</comment>
<dbReference type="AlphaFoldDB" id="A0A917VB67"/>
<evidence type="ECO:0000256" key="7">
    <source>
        <dbReference type="HAMAP-Rule" id="MF_01161"/>
    </source>
</evidence>
<dbReference type="Pfam" id="PF01171">
    <property type="entry name" value="ATP_bind_3"/>
    <property type="match status" value="1"/>
</dbReference>
<reference evidence="10" key="2">
    <citation type="submission" date="2020-09" db="EMBL/GenBank/DDBJ databases">
        <authorList>
            <person name="Sun Q."/>
            <person name="Zhou Y."/>
        </authorList>
    </citation>
    <scope>NUCLEOTIDE SEQUENCE</scope>
    <source>
        <strain evidence="10">CGMCC 4.7278</strain>
    </source>
</reference>
<dbReference type="SUPFAM" id="SSF52402">
    <property type="entry name" value="Adenine nucleotide alpha hydrolases-like"/>
    <property type="match status" value="1"/>
</dbReference>
<evidence type="ECO:0000313" key="11">
    <source>
        <dbReference type="Proteomes" id="UP000612956"/>
    </source>
</evidence>
<dbReference type="NCBIfam" id="TIGR02432">
    <property type="entry name" value="lysidine_TilS_N"/>
    <property type="match status" value="1"/>
</dbReference>
<dbReference type="RefSeq" id="WP_188830124.1">
    <property type="nucleotide sequence ID" value="NZ_BMMW01000003.1"/>
</dbReference>
<sequence length="341" mass="35828">MPLWFETAVALVSRKALPETPAALAVRRGVRKWLGDLPIRPSGVVVALSGGADSLALTAAAVAEIGEVEAVVVDHQLQSGSGEVAARAVDQALELGCVAARVVPVDVGRVGGVEAAARQARYAALEQVRDGRPVLLGHTLDDQAETVLLGLARGAGGRSLQGMAAWNAPWGRPLLEVRRADTVGLCADLGITPWDDPHNVDPRYTRVRLRTEVLPLLEDVLGGGVAQALARTADHLRADGQVIDGLAAELSSVAHSDPAGLSCEILATAPVAVRRRAIRDWLAQHGVNRTLNAQLQAIDALVSEWRGQGAVAVGGGDPARRLVVAREHGTLTVRTQPRTEQ</sequence>
<protein>
    <recommendedName>
        <fullName evidence="7">tRNA(Ile)-lysidine synthase</fullName>
        <ecNumber evidence="7">6.3.4.19</ecNumber>
    </recommendedName>
    <alternativeName>
        <fullName evidence="7">tRNA(Ile)-2-lysyl-cytidine synthase</fullName>
    </alternativeName>
    <alternativeName>
        <fullName evidence="7">tRNA(Ile)-lysidine synthetase</fullName>
    </alternativeName>
</protein>
<name>A0A917VB67_9NOCA</name>
<evidence type="ECO:0000256" key="4">
    <source>
        <dbReference type="ARBA" id="ARBA00022741"/>
    </source>
</evidence>
<gene>
    <name evidence="7 10" type="primary">tilS</name>
    <name evidence="10" type="ORF">GCM10011591_35880</name>
</gene>
<dbReference type="InterPro" id="IPR015262">
    <property type="entry name" value="tRNA_Ile_lys_synt_subst-bd"/>
</dbReference>
<keyword evidence="3 7" id="KW-0819">tRNA processing</keyword>
<keyword evidence="4 7" id="KW-0547">Nucleotide-binding</keyword>
<organism evidence="10 11">
    <name type="scientific">Nocardia camponoti</name>
    <dbReference type="NCBI Taxonomy" id="1616106"/>
    <lineage>
        <taxon>Bacteria</taxon>
        <taxon>Bacillati</taxon>
        <taxon>Actinomycetota</taxon>
        <taxon>Actinomycetes</taxon>
        <taxon>Mycobacteriales</taxon>
        <taxon>Nocardiaceae</taxon>
        <taxon>Nocardia</taxon>
    </lineage>
</organism>
<dbReference type="EMBL" id="BMMW01000003">
    <property type="protein sequence ID" value="GGK60453.1"/>
    <property type="molecule type" value="Genomic_DNA"/>
</dbReference>
<evidence type="ECO:0000256" key="6">
    <source>
        <dbReference type="ARBA" id="ARBA00048539"/>
    </source>
</evidence>
<dbReference type="EC" id="6.3.4.19" evidence="7"/>
<dbReference type="PANTHER" id="PTHR43033:SF1">
    <property type="entry name" value="TRNA(ILE)-LYSIDINE SYNTHASE-RELATED"/>
    <property type="match status" value="1"/>
</dbReference>
<evidence type="ECO:0000256" key="2">
    <source>
        <dbReference type="ARBA" id="ARBA00022598"/>
    </source>
</evidence>
<dbReference type="Gene3D" id="3.40.50.620">
    <property type="entry name" value="HUPs"/>
    <property type="match status" value="1"/>
</dbReference>
<dbReference type="InterPro" id="IPR011063">
    <property type="entry name" value="TilS/TtcA_N"/>
</dbReference>
<dbReference type="GO" id="GO:0032267">
    <property type="term" value="F:tRNA(Ile)-lysidine synthase activity"/>
    <property type="evidence" value="ECO:0007669"/>
    <property type="project" value="UniProtKB-EC"/>
</dbReference>
<evidence type="ECO:0000256" key="3">
    <source>
        <dbReference type="ARBA" id="ARBA00022694"/>
    </source>
</evidence>
<evidence type="ECO:0000256" key="5">
    <source>
        <dbReference type="ARBA" id="ARBA00022840"/>
    </source>
</evidence>
<keyword evidence="2 7" id="KW-0436">Ligase</keyword>
<dbReference type="InterPro" id="IPR014729">
    <property type="entry name" value="Rossmann-like_a/b/a_fold"/>
</dbReference>
<dbReference type="InterPro" id="IPR012094">
    <property type="entry name" value="tRNA_Ile_lys_synt"/>
</dbReference>
<keyword evidence="5 7" id="KW-0067">ATP-binding</keyword>
<feature type="domain" description="tRNA(Ile)-lysidine/2-thiocytidine synthase N-terminal" evidence="8">
    <location>
        <begin position="44"/>
        <end position="211"/>
    </location>
</feature>
<dbReference type="GO" id="GO:0005737">
    <property type="term" value="C:cytoplasm"/>
    <property type="evidence" value="ECO:0007669"/>
    <property type="project" value="UniProtKB-SubCell"/>
</dbReference>
<proteinExistence type="inferred from homology"/>
<dbReference type="Proteomes" id="UP000612956">
    <property type="component" value="Unassembled WGS sequence"/>
</dbReference>
<dbReference type="GO" id="GO:0005524">
    <property type="term" value="F:ATP binding"/>
    <property type="evidence" value="ECO:0007669"/>
    <property type="project" value="UniProtKB-UniRule"/>
</dbReference>
<comment type="function">
    <text evidence="7">Ligates lysine onto the cytidine present at position 34 of the AUA codon-specific tRNA(Ile) that contains the anticodon CAU, in an ATP-dependent manner. Cytidine is converted to lysidine, thus changing the amino acid specificity of the tRNA from methionine to isoleucine.</text>
</comment>
<keyword evidence="1 7" id="KW-0963">Cytoplasm</keyword>
<feature type="binding site" evidence="7">
    <location>
        <begin position="49"/>
        <end position="54"/>
    </location>
    <ligand>
        <name>ATP</name>
        <dbReference type="ChEBI" id="CHEBI:30616"/>
    </ligand>
</feature>
<dbReference type="SUPFAM" id="SSF82829">
    <property type="entry name" value="MesJ substrate recognition domain-like"/>
    <property type="match status" value="1"/>
</dbReference>
<dbReference type="GO" id="GO:0006400">
    <property type="term" value="P:tRNA modification"/>
    <property type="evidence" value="ECO:0007669"/>
    <property type="project" value="UniProtKB-UniRule"/>
</dbReference>
<evidence type="ECO:0000313" key="10">
    <source>
        <dbReference type="EMBL" id="GGK60453.1"/>
    </source>
</evidence>
<comment type="domain">
    <text evidence="7">The N-terminal region contains the highly conserved SGGXDS motif, predicted to be a P-loop motif involved in ATP binding.</text>
</comment>
<evidence type="ECO:0000256" key="1">
    <source>
        <dbReference type="ARBA" id="ARBA00022490"/>
    </source>
</evidence>
<reference evidence="10" key="1">
    <citation type="journal article" date="2014" name="Int. J. Syst. Evol. Microbiol.">
        <title>Complete genome sequence of Corynebacterium casei LMG S-19264T (=DSM 44701T), isolated from a smear-ripened cheese.</title>
        <authorList>
            <consortium name="US DOE Joint Genome Institute (JGI-PGF)"/>
            <person name="Walter F."/>
            <person name="Albersmeier A."/>
            <person name="Kalinowski J."/>
            <person name="Ruckert C."/>
        </authorList>
    </citation>
    <scope>NUCLEOTIDE SEQUENCE</scope>
    <source>
        <strain evidence="10">CGMCC 4.7278</strain>
    </source>
</reference>
<dbReference type="HAMAP" id="MF_01161">
    <property type="entry name" value="tRNA_Ile_lys_synt"/>
    <property type="match status" value="1"/>
</dbReference>
<dbReference type="CDD" id="cd01992">
    <property type="entry name" value="TilS_N"/>
    <property type="match status" value="1"/>
</dbReference>
<dbReference type="PANTHER" id="PTHR43033">
    <property type="entry name" value="TRNA(ILE)-LYSIDINE SYNTHASE-RELATED"/>
    <property type="match status" value="1"/>
</dbReference>
<evidence type="ECO:0000259" key="9">
    <source>
        <dbReference type="Pfam" id="PF09179"/>
    </source>
</evidence>
<dbReference type="InterPro" id="IPR012795">
    <property type="entry name" value="tRNA_Ile_lys_synt_N"/>
</dbReference>
<comment type="caution">
    <text evidence="10">The sequence shown here is derived from an EMBL/GenBank/DDBJ whole genome shotgun (WGS) entry which is preliminary data.</text>
</comment>
<comment type="catalytic activity">
    <reaction evidence="6 7">
        <text>cytidine(34) in tRNA(Ile2) + L-lysine + ATP = lysidine(34) in tRNA(Ile2) + AMP + diphosphate + H(+)</text>
        <dbReference type="Rhea" id="RHEA:43744"/>
        <dbReference type="Rhea" id="RHEA-COMP:10625"/>
        <dbReference type="Rhea" id="RHEA-COMP:10670"/>
        <dbReference type="ChEBI" id="CHEBI:15378"/>
        <dbReference type="ChEBI" id="CHEBI:30616"/>
        <dbReference type="ChEBI" id="CHEBI:32551"/>
        <dbReference type="ChEBI" id="CHEBI:33019"/>
        <dbReference type="ChEBI" id="CHEBI:82748"/>
        <dbReference type="ChEBI" id="CHEBI:83665"/>
        <dbReference type="ChEBI" id="CHEBI:456215"/>
        <dbReference type="EC" id="6.3.4.19"/>
    </reaction>
</comment>
<feature type="domain" description="tRNA(Ile)-lysidine synthase substrate-binding" evidence="9">
    <location>
        <begin position="261"/>
        <end position="331"/>
    </location>
</feature>
<comment type="subcellular location">
    <subcellularLocation>
        <location evidence="7">Cytoplasm</location>
    </subcellularLocation>
</comment>
<dbReference type="Gene3D" id="1.20.59.20">
    <property type="match status" value="1"/>
</dbReference>